<name>A0A162A7Z6_DAUCS</name>
<protein>
    <recommendedName>
        <fullName evidence="2">Ubiquitin-like protease family profile domain-containing protein</fullName>
    </recommendedName>
</protein>
<dbReference type="EMBL" id="LNRQ01000004">
    <property type="protein sequence ID" value="KZM96790.1"/>
    <property type="molecule type" value="Genomic_DNA"/>
</dbReference>
<accession>A0A162A7Z6</accession>
<evidence type="ECO:0008006" key="2">
    <source>
        <dbReference type="Google" id="ProtNLM"/>
    </source>
</evidence>
<proteinExistence type="predicted"/>
<dbReference type="Gramene" id="KZM96790">
    <property type="protein sequence ID" value="KZM96790"/>
    <property type="gene ID" value="DCAR_015848"/>
</dbReference>
<comment type="caution">
    <text evidence="1">The sequence shown here is derived from an EMBL/GenBank/DDBJ whole genome shotgun (WGS) entry which is preliminary data.</text>
</comment>
<gene>
    <name evidence="1" type="ORF">DCAR_015848</name>
</gene>
<organism evidence="1">
    <name type="scientific">Daucus carota subsp. sativus</name>
    <name type="common">Carrot</name>
    <dbReference type="NCBI Taxonomy" id="79200"/>
    <lineage>
        <taxon>Eukaryota</taxon>
        <taxon>Viridiplantae</taxon>
        <taxon>Streptophyta</taxon>
        <taxon>Embryophyta</taxon>
        <taxon>Tracheophyta</taxon>
        <taxon>Spermatophyta</taxon>
        <taxon>Magnoliopsida</taxon>
        <taxon>eudicotyledons</taxon>
        <taxon>Gunneridae</taxon>
        <taxon>Pentapetalae</taxon>
        <taxon>asterids</taxon>
        <taxon>campanulids</taxon>
        <taxon>Apiales</taxon>
        <taxon>Apiaceae</taxon>
        <taxon>Apioideae</taxon>
        <taxon>Scandiceae</taxon>
        <taxon>Daucinae</taxon>
        <taxon>Daucus</taxon>
        <taxon>Daucus sect. Daucus</taxon>
    </lineage>
</organism>
<dbReference type="Gene3D" id="3.40.395.10">
    <property type="entry name" value="Adenoviral Proteinase, Chain A"/>
    <property type="match status" value="1"/>
</dbReference>
<evidence type="ECO:0000313" key="1">
    <source>
        <dbReference type="EMBL" id="KZM96790.1"/>
    </source>
</evidence>
<sequence>MPKGTPKQPSGYECAYAVMRYMKEIIEDKDFSFHKKWMSKSRKCYEMDELDEVRNEALGFIEQYI</sequence>
<dbReference type="OMA" id="YECAYAV"/>
<reference evidence="1" key="1">
    <citation type="journal article" date="2016" name="Nat. Genet.">
        <title>A high-quality carrot genome assembly provides new insights into carotenoid accumulation and asterid genome evolution.</title>
        <authorList>
            <person name="Iorizzo M."/>
            <person name="Ellison S."/>
            <person name="Senalik D."/>
            <person name="Zeng P."/>
            <person name="Satapoomin P."/>
            <person name="Huang J."/>
            <person name="Bowman M."/>
            <person name="Iovene M."/>
            <person name="Sanseverino W."/>
            <person name="Cavagnaro P."/>
            <person name="Yildiz M."/>
            <person name="Macko-Podgorni A."/>
            <person name="Moranska E."/>
            <person name="Grzebelus E."/>
            <person name="Grzebelus D."/>
            <person name="Ashrafi H."/>
            <person name="Zheng Z."/>
            <person name="Cheng S."/>
            <person name="Spooner D."/>
            <person name="Van Deynze A."/>
            <person name="Simon P."/>
        </authorList>
    </citation>
    <scope>NUCLEOTIDE SEQUENCE [LARGE SCALE GENOMIC DNA]</scope>
    <source>
        <tissue evidence="1">Leaf</tissue>
    </source>
</reference>
<dbReference type="AlphaFoldDB" id="A0A162A7Z6"/>